<feature type="domain" description="Prepilin type IV endopeptidase peptidase" evidence="4">
    <location>
        <begin position="120"/>
        <end position="229"/>
    </location>
</feature>
<dbReference type="Proteomes" id="UP000078558">
    <property type="component" value="Chromosome I"/>
</dbReference>
<feature type="transmembrane region" description="Helical" evidence="3">
    <location>
        <begin position="89"/>
        <end position="108"/>
    </location>
</feature>
<dbReference type="AlphaFoldDB" id="A0A1C3JYV7"/>
<dbReference type="GO" id="GO:0004190">
    <property type="term" value="F:aspartic-type endopeptidase activity"/>
    <property type="evidence" value="ECO:0007669"/>
    <property type="project" value="UniProtKB-EC"/>
</dbReference>
<gene>
    <name evidence="5" type="ORF">ODI_03068</name>
    <name evidence="6" type="ORF">ODI_R4021</name>
</gene>
<evidence type="ECO:0000259" key="4">
    <source>
        <dbReference type="Pfam" id="PF01478"/>
    </source>
</evidence>
<evidence type="ECO:0000256" key="2">
    <source>
        <dbReference type="RuleBase" id="RU003793"/>
    </source>
</evidence>
<dbReference type="InterPro" id="IPR050882">
    <property type="entry name" value="Prepilin_peptidase/N-MTase"/>
</dbReference>
<dbReference type="STRING" id="1851544.ODI_03068"/>
<evidence type="ECO:0000313" key="6">
    <source>
        <dbReference type="EMBL" id="SOE52246.1"/>
    </source>
</evidence>
<dbReference type="Pfam" id="PF01478">
    <property type="entry name" value="Peptidase_A24"/>
    <property type="match status" value="1"/>
</dbReference>
<dbReference type="KEGG" id="odi:ODI_R4021"/>
<feature type="transmembrane region" description="Helical" evidence="3">
    <location>
        <begin position="166"/>
        <end position="184"/>
    </location>
</feature>
<protein>
    <submittedName>
        <fullName evidence="5">Leader peptidase (Prepilin peptidase) / N-methyltransferase</fullName>
        <ecNumber evidence="5">3.4.23.43</ecNumber>
    </submittedName>
</protein>
<evidence type="ECO:0000256" key="1">
    <source>
        <dbReference type="ARBA" id="ARBA00005801"/>
    </source>
</evidence>
<keyword evidence="3" id="KW-0812">Transmembrane</keyword>
<keyword evidence="7" id="KW-1185">Reference proteome</keyword>
<evidence type="ECO:0000313" key="7">
    <source>
        <dbReference type="Proteomes" id="UP000078558"/>
    </source>
</evidence>
<keyword evidence="3" id="KW-1133">Transmembrane helix</keyword>
<feature type="transmembrane region" description="Helical" evidence="3">
    <location>
        <begin position="204"/>
        <end position="232"/>
    </location>
</feature>
<keyword evidence="5" id="KW-0489">Methyltransferase</keyword>
<feature type="transmembrane region" description="Helical" evidence="3">
    <location>
        <begin position="115"/>
        <end position="132"/>
    </location>
</feature>
<dbReference type="EMBL" id="FLRC01000009">
    <property type="protein sequence ID" value="SBT24442.1"/>
    <property type="molecule type" value="Genomic_DNA"/>
</dbReference>
<dbReference type="PRINTS" id="PR00864">
    <property type="entry name" value="PREPILNPTASE"/>
</dbReference>
<sequence length="271" mass="27884">MWQTVYLSPAFAVSLAAFLGAIAGGGLCALAHYLPRSMEARWAEQCREYLASREATLPGEAPSPDTADDIPTAHAALAPSPELSVPPSWPAMLATALVCALLFVLCAWRFGGTPLALAGMVLLGALLLLGLIDLGTSLLPDSITLPLLWAGLLVNLQGGLTSLPQAVLGAVVGYLCLWLLFHAFKFCTGREGMGHGDFKLLAALGAWLGLSALPMLLLVSSISGVIIGLTLVRLGRAARGQALPFGPYLAVAGAITLLGGGYAGAPLFGLG</sequence>
<dbReference type="PANTHER" id="PTHR30487:SF0">
    <property type="entry name" value="PREPILIN LEADER PEPTIDASE_N-METHYLTRANSFERASE-RELATED"/>
    <property type="match status" value="1"/>
</dbReference>
<dbReference type="InterPro" id="IPR014032">
    <property type="entry name" value="Peptidase_A24A_bac"/>
</dbReference>
<accession>A0A1C3JYV7</accession>
<dbReference type="GO" id="GO:0008168">
    <property type="term" value="F:methyltransferase activity"/>
    <property type="evidence" value="ECO:0007669"/>
    <property type="project" value="UniProtKB-KW"/>
</dbReference>
<dbReference type="Gene3D" id="1.20.120.1220">
    <property type="match status" value="1"/>
</dbReference>
<reference evidence="6 7" key="2">
    <citation type="submission" date="2017-08" db="EMBL/GenBank/DDBJ databases">
        <authorList>
            <person name="de Groot N.N."/>
        </authorList>
    </citation>
    <scope>NUCLEOTIDE SEQUENCE [LARGE SCALE GENOMIC DNA]</scope>
    <source>
        <strain evidence="6">Orrdi1</strain>
    </source>
</reference>
<feature type="transmembrane region" description="Helical" evidence="3">
    <location>
        <begin position="244"/>
        <end position="265"/>
    </location>
</feature>
<organism evidence="5 7">
    <name type="scientific">Orrella dioscoreae</name>
    <dbReference type="NCBI Taxonomy" id="1851544"/>
    <lineage>
        <taxon>Bacteria</taxon>
        <taxon>Pseudomonadati</taxon>
        <taxon>Pseudomonadota</taxon>
        <taxon>Betaproteobacteria</taxon>
        <taxon>Burkholderiales</taxon>
        <taxon>Alcaligenaceae</taxon>
        <taxon>Orrella</taxon>
    </lineage>
</organism>
<dbReference type="RefSeq" id="WP_067750644.1">
    <property type="nucleotide sequence ID" value="NZ_LT907988.1"/>
</dbReference>
<keyword evidence="3" id="KW-0472">Membrane</keyword>
<keyword evidence="5" id="KW-0378">Hydrolase</keyword>
<proteinExistence type="inferred from homology"/>
<dbReference type="GO" id="GO:0006465">
    <property type="term" value="P:signal peptide processing"/>
    <property type="evidence" value="ECO:0007669"/>
    <property type="project" value="TreeGrafter"/>
</dbReference>
<dbReference type="EMBL" id="LT907988">
    <property type="protein sequence ID" value="SOE52246.1"/>
    <property type="molecule type" value="Genomic_DNA"/>
</dbReference>
<name>A0A1C3JYV7_9BURK</name>
<comment type="similarity">
    <text evidence="1 2">Belongs to the peptidase A24 family.</text>
</comment>
<evidence type="ECO:0000313" key="5">
    <source>
        <dbReference type="EMBL" id="SBT24442.1"/>
    </source>
</evidence>
<dbReference type="GO" id="GO:0032259">
    <property type="term" value="P:methylation"/>
    <property type="evidence" value="ECO:0007669"/>
    <property type="project" value="UniProtKB-KW"/>
</dbReference>
<feature type="transmembrane region" description="Helical" evidence="3">
    <location>
        <begin position="12"/>
        <end position="34"/>
    </location>
</feature>
<dbReference type="GO" id="GO:0005886">
    <property type="term" value="C:plasma membrane"/>
    <property type="evidence" value="ECO:0007669"/>
    <property type="project" value="TreeGrafter"/>
</dbReference>
<dbReference type="EC" id="3.4.23.43" evidence="5"/>
<keyword evidence="5" id="KW-0808">Transferase</keyword>
<dbReference type="PANTHER" id="PTHR30487">
    <property type="entry name" value="TYPE 4 PREPILIN-LIKE PROTEINS LEADER PEPTIDE-PROCESSING ENZYME"/>
    <property type="match status" value="1"/>
</dbReference>
<evidence type="ECO:0000256" key="3">
    <source>
        <dbReference type="SAM" id="Phobius"/>
    </source>
</evidence>
<dbReference type="OrthoDB" id="9789291at2"/>
<reference evidence="5 7" key="1">
    <citation type="submission" date="2016-06" db="EMBL/GenBank/DDBJ databases">
        <authorList>
            <person name="Kjaerup R.B."/>
            <person name="Dalgaard T.S."/>
            <person name="Juul-Madsen H.R."/>
        </authorList>
    </citation>
    <scope>NUCLEOTIDE SEQUENCE [LARGE SCALE GENOMIC DNA]</scope>
    <source>
        <strain evidence="5">Orrdi1</strain>
    </source>
</reference>
<dbReference type="InterPro" id="IPR000045">
    <property type="entry name" value="Prepilin_IV_endopep_pep"/>
</dbReference>